<evidence type="ECO:0000256" key="4">
    <source>
        <dbReference type="ARBA" id="ARBA00023163"/>
    </source>
</evidence>
<dbReference type="FunFam" id="1.10.20.10:FF:000011">
    <property type="entry name" value="Transcription initiation factor TFIID subunit 12"/>
    <property type="match status" value="1"/>
</dbReference>
<evidence type="ECO:0000313" key="13">
    <source>
        <dbReference type="Proteomes" id="UP000836402"/>
    </source>
</evidence>
<protein>
    <recommendedName>
        <fullName evidence="6">TBP-associated factor 12</fullName>
    </recommendedName>
    <alternativeName>
        <fullName evidence="7">Transcription initiation factor TFIID subunit 12</fullName>
    </alternativeName>
</protein>
<accession>A0A177U610</accession>
<dbReference type="InterPro" id="IPR037794">
    <property type="entry name" value="TAF12"/>
</dbReference>
<dbReference type="GO" id="GO:0017025">
    <property type="term" value="F:TBP-class protein binding"/>
    <property type="evidence" value="ECO:0007669"/>
    <property type="project" value="TreeGrafter"/>
</dbReference>
<dbReference type="InterPro" id="IPR003228">
    <property type="entry name" value="TFIID_TAF12_dom"/>
</dbReference>
<feature type="compositionally biased region" description="Low complexity" evidence="8">
    <location>
        <begin position="335"/>
        <end position="345"/>
    </location>
</feature>
<proteinExistence type="inferred from homology"/>
<keyword evidence="3" id="KW-0805">Transcription regulation</keyword>
<dbReference type="Proteomes" id="UP000836402">
    <property type="component" value="Unassembled WGS sequence"/>
</dbReference>
<feature type="compositionally biased region" description="Low complexity" evidence="8">
    <location>
        <begin position="162"/>
        <end position="174"/>
    </location>
</feature>
<dbReference type="GO" id="GO:0046982">
    <property type="term" value="F:protein heterodimerization activity"/>
    <property type="evidence" value="ECO:0007669"/>
    <property type="project" value="InterPro"/>
</dbReference>
<feature type="region of interest" description="Disordered" evidence="8">
    <location>
        <begin position="325"/>
        <end position="345"/>
    </location>
</feature>
<evidence type="ECO:0000259" key="9">
    <source>
        <dbReference type="Pfam" id="PF03847"/>
    </source>
</evidence>
<organism evidence="11 12">
    <name type="scientific">Tilletia caries</name>
    <name type="common">wheat bunt fungus</name>
    <dbReference type="NCBI Taxonomy" id="13290"/>
    <lineage>
        <taxon>Eukaryota</taxon>
        <taxon>Fungi</taxon>
        <taxon>Dikarya</taxon>
        <taxon>Basidiomycota</taxon>
        <taxon>Ustilaginomycotina</taxon>
        <taxon>Exobasidiomycetes</taxon>
        <taxon>Tilletiales</taxon>
        <taxon>Tilletiaceae</taxon>
        <taxon>Tilletia</taxon>
    </lineage>
</organism>
<dbReference type="GO" id="GO:0003677">
    <property type="term" value="F:DNA binding"/>
    <property type="evidence" value="ECO:0007669"/>
    <property type="project" value="TreeGrafter"/>
</dbReference>
<feature type="region of interest" description="Disordered" evidence="8">
    <location>
        <begin position="162"/>
        <end position="211"/>
    </location>
</feature>
<evidence type="ECO:0000256" key="3">
    <source>
        <dbReference type="ARBA" id="ARBA00023015"/>
    </source>
</evidence>
<evidence type="ECO:0000256" key="5">
    <source>
        <dbReference type="ARBA" id="ARBA00023242"/>
    </source>
</evidence>
<feature type="compositionally biased region" description="Low complexity" evidence="8">
    <location>
        <begin position="182"/>
        <end position="207"/>
    </location>
</feature>
<dbReference type="CDD" id="cd07981">
    <property type="entry name" value="HFD_TAF12"/>
    <property type="match status" value="1"/>
</dbReference>
<feature type="compositionally biased region" description="Gly residues" evidence="8">
    <location>
        <begin position="489"/>
        <end position="510"/>
    </location>
</feature>
<feature type="compositionally biased region" description="Gly residues" evidence="8">
    <location>
        <begin position="15"/>
        <end position="24"/>
    </location>
</feature>
<reference evidence="10" key="3">
    <citation type="submission" date="2020-10" db="EMBL/GenBank/DDBJ databases">
        <authorList>
            <person name="Sedaghatjoo S."/>
        </authorList>
    </citation>
    <scope>NUCLEOTIDE SEQUENCE</scope>
    <source>
        <strain evidence="10">AZH3</strain>
    </source>
</reference>
<feature type="region of interest" description="Disordered" evidence="8">
    <location>
        <begin position="415"/>
        <end position="512"/>
    </location>
</feature>
<sequence>MNPNQQQQQQQQGAAGNGQHGAAGGSYARQMMHAQQAAMRQVQQAQQHQPQQQQQQQQQQGQGGLAPGMLPQTAQPQPPAPGQHTPGGATQPGSVPAPGLDANALATIQSAIQGAVNDPVRMQNLLTTLVASGRINPTQLAQIRAMLARNSQNANLIAQRPAVSVQQQQHQQGLAPPPQVMAPPQQAPQSSNAAVAMQSAAAPQSVATPPTPAARLAQIESELRNEAAVNSEANAAADHVTQRLAELDRSLGTLQPGTDAHNRISEQRVEEQGKLAHVGSRFMEAKKYYDDLREQQKVLRLALGRQVVGNPAVAGAAVSVRAGNGSPAPGGGGTASPAPNAGEAQSGALNAATNAALAPSAGTASGSAVVGISPSKVDLSSAGPPGINPASLAMGTGQQTTTTAVTGTANAAALVSGEPGSNQGNRPMIPTPQTGNRIEVTAPSVTGEPFPASRGPRPTLNQGLAAPNPVTATPATLSRPSMNSATGLGASGSGSGVSMGGGTGGGGAGGSSSSYISAGASSFGPGSLATTQENRLLNKRKLQELVGEIDAGEQLEGDVEDLLLEIADEFIESVTHFACKLAKHRRGEKLEVKDVQLHLERNWNIRVPFPGSMPIPPPRTRAAGTTGKGGTTAANANAG</sequence>
<dbReference type="GO" id="GO:0000124">
    <property type="term" value="C:SAGA complex"/>
    <property type="evidence" value="ECO:0007669"/>
    <property type="project" value="InterPro"/>
</dbReference>
<feature type="domain" description="Transcription initiation factor TFIID subunit 12" evidence="9">
    <location>
        <begin position="539"/>
        <end position="605"/>
    </location>
</feature>
<reference evidence="11" key="2">
    <citation type="journal article" date="2019" name="IMA Fungus">
        <title>Genome sequencing and comparison of five Tilletia species to identify candidate genes for the detection of regulated species infecting wheat.</title>
        <authorList>
            <person name="Nguyen H.D.T."/>
            <person name="Sultana T."/>
            <person name="Kesanakurti P."/>
            <person name="Hambleton S."/>
        </authorList>
    </citation>
    <scope>NUCLEOTIDE SEQUENCE</scope>
    <source>
        <strain evidence="11">DAOMC 238032</strain>
    </source>
</reference>
<comment type="subcellular location">
    <subcellularLocation>
        <location evidence="1">Nucleus</location>
    </subcellularLocation>
</comment>
<evidence type="ECO:0000313" key="11">
    <source>
        <dbReference type="EMBL" id="KAE8242482.1"/>
    </source>
</evidence>
<evidence type="ECO:0000256" key="2">
    <source>
        <dbReference type="ARBA" id="ARBA00007530"/>
    </source>
</evidence>
<keyword evidence="13" id="KW-1185">Reference proteome</keyword>
<feature type="compositionally biased region" description="Low complexity" evidence="8">
    <location>
        <begin position="620"/>
        <end position="639"/>
    </location>
</feature>
<evidence type="ECO:0000256" key="1">
    <source>
        <dbReference type="ARBA" id="ARBA00004123"/>
    </source>
</evidence>
<dbReference type="Pfam" id="PF03847">
    <property type="entry name" value="TFIID_20kDa"/>
    <property type="match status" value="1"/>
</dbReference>
<reference evidence="11" key="1">
    <citation type="submission" date="2016-04" db="EMBL/GenBank/DDBJ databases">
        <authorList>
            <person name="Nguyen H.D."/>
            <person name="Kesanakurti P."/>
            <person name="Cullis J."/>
            <person name="Levesque C.A."/>
            <person name="Hambleton S."/>
        </authorList>
    </citation>
    <scope>NUCLEOTIDE SEQUENCE</scope>
    <source>
        <strain evidence="11">DAOMC 238032</strain>
    </source>
</reference>
<evidence type="ECO:0000313" key="12">
    <source>
        <dbReference type="Proteomes" id="UP000077671"/>
    </source>
</evidence>
<name>A0A177U610_9BASI</name>
<keyword evidence="5" id="KW-0539">Nucleus</keyword>
<dbReference type="GO" id="GO:0005669">
    <property type="term" value="C:transcription factor TFIID complex"/>
    <property type="evidence" value="ECO:0007669"/>
    <property type="project" value="InterPro"/>
</dbReference>
<evidence type="ECO:0000256" key="7">
    <source>
        <dbReference type="ARBA" id="ARBA00093657"/>
    </source>
</evidence>
<feature type="compositionally biased region" description="Polar residues" evidence="8">
    <location>
        <begin position="419"/>
        <end position="436"/>
    </location>
</feature>
<dbReference type="EMBL" id="CAJHJG010002108">
    <property type="protein sequence ID" value="CAD6917583.1"/>
    <property type="molecule type" value="Genomic_DNA"/>
</dbReference>
<evidence type="ECO:0000256" key="6">
    <source>
        <dbReference type="ARBA" id="ARBA00075089"/>
    </source>
</evidence>
<dbReference type="EMBL" id="LWDD02002174">
    <property type="protein sequence ID" value="KAE8242482.1"/>
    <property type="molecule type" value="Genomic_DNA"/>
</dbReference>
<feature type="compositionally biased region" description="Low complexity" evidence="8">
    <location>
        <begin position="465"/>
        <end position="476"/>
    </location>
</feature>
<dbReference type="Gene3D" id="1.10.20.10">
    <property type="entry name" value="Histone, subunit A"/>
    <property type="match status" value="1"/>
</dbReference>
<dbReference type="InterPro" id="IPR009072">
    <property type="entry name" value="Histone-fold"/>
</dbReference>
<evidence type="ECO:0000313" key="10">
    <source>
        <dbReference type="EMBL" id="CAD6917583.1"/>
    </source>
</evidence>
<comment type="caution">
    <text evidence="11">The sequence shown here is derived from an EMBL/GenBank/DDBJ whole genome shotgun (WGS) entry which is preliminary data.</text>
</comment>
<feature type="compositionally biased region" description="Low complexity" evidence="8">
    <location>
        <begin position="1"/>
        <end position="14"/>
    </location>
</feature>
<dbReference type="PANTHER" id="PTHR12264">
    <property type="entry name" value="TRANSCRIPTION INITIATION FACTOR TFIID SUBUNIT 12"/>
    <property type="match status" value="1"/>
</dbReference>
<feature type="region of interest" description="Disordered" evidence="8">
    <location>
        <begin position="610"/>
        <end position="639"/>
    </location>
</feature>
<feature type="compositionally biased region" description="Low complexity" evidence="8">
    <location>
        <begin position="28"/>
        <end position="60"/>
    </location>
</feature>
<feature type="region of interest" description="Disordered" evidence="8">
    <location>
        <begin position="1"/>
        <end position="100"/>
    </location>
</feature>
<dbReference type="GO" id="GO:0051123">
    <property type="term" value="P:RNA polymerase II preinitiation complex assembly"/>
    <property type="evidence" value="ECO:0007669"/>
    <property type="project" value="TreeGrafter"/>
</dbReference>
<evidence type="ECO:0000256" key="8">
    <source>
        <dbReference type="SAM" id="MobiDB-lite"/>
    </source>
</evidence>
<dbReference type="PANTHER" id="PTHR12264:SF21">
    <property type="entry name" value="TRANSCRIPTION INITIATION FACTOR TFIID SUBUNIT 12"/>
    <property type="match status" value="1"/>
</dbReference>
<dbReference type="Proteomes" id="UP000077671">
    <property type="component" value="Unassembled WGS sequence"/>
</dbReference>
<keyword evidence="4" id="KW-0804">Transcription</keyword>
<gene>
    <name evidence="11" type="ORF">A4X03_0g8022</name>
    <name evidence="10" type="ORF">JKIAZH3_G4084</name>
</gene>
<dbReference type="AlphaFoldDB" id="A0A177U610"/>
<comment type="similarity">
    <text evidence="2">Belongs to the TAF12 family.</text>
</comment>
<dbReference type="SUPFAM" id="SSF47113">
    <property type="entry name" value="Histone-fold"/>
    <property type="match status" value="1"/>
</dbReference>